<dbReference type="EMBL" id="JBGCBD010000002">
    <property type="protein sequence ID" value="MEY9809980.1"/>
    <property type="molecule type" value="Genomic_DNA"/>
</dbReference>
<gene>
    <name evidence="1" type="ORF">RKD21_000237</name>
</gene>
<dbReference type="Proteomes" id="UP001565447">
    <property type="component" value="Unassembled WGS sequence"/>
</dbReference>
<evidence type="ECO:0000313" key="1">
    <source>
        <dbReference type="EMBL" id="MEY9809980.1"/>
    </source>
</evidence>
<evidence type="ECO:0000313" key="2">
    <source>
        <dbReference type="Proteomes" id="UP001565447"/>
    </source>
</evidence>
<organism evidence="1 2">
    <name type="scientific">Streptomyces albogriseolus</name>
    <dbReference type="NCBI Taxonomy" id="1887"/>
    <lineage>
        <taxon>Bacteria</taxon>
        <taxon>Bacillati</taxon>
        <taxon>Actinomycetota</taxon>
        <taxon>Actinomycetes</taxon>
        <taxon>Kitasatosporales</taxon>
        <taxon>Streptomycetaceae</taxon>
        <taxon>Streptomyces</taxon>
        <taxon>Streptomyces albogriseolus group</taxon>
    </lineage>
</organism>
<name>A0ACC6UEV6_STRAO</name>
<reference evidence="1" key="1">
    <citation type="submission" date="2024-07" db="EMBL/GenBank/DDBJ databases">
        <title>Genome sequencing of plant associated microbes to promote plant fitness in Sorghum bicolor and Oryza sativa.</title>
        <authorList>
            <person name="Coleman-Derr D."/>
        </authorList>
    </citation>
    <scope>NUCLEOTIDE SEQUENCE</scope>
    <source>
        <strain evidence="1">SAI-173</strain>
    </source>
</reference>
<keyword evidence="2" id="KW-1185">Reference proteome</keyword>
<proteinExistence type="predicted"/>
<sequence>MADLSAHGPDEAAWKIARATSEQLLTVDFGSPSPAFRERIGTVLGDDVDIDARWPHPLG</sequence>
<comment type="caution">
    <text evidence="1">The sequence shown here is derived from an EMBL/GenBank/DDBJ whole genome shotgun (WGS) entry which is preliminary data.</text>
</comment>
<protein>
    <submittedName>
        <fullName evidence="1">Uncharacterized protein</fullName>
    </submittedName>
</protein>
<accession>A0ACC6UEV6</accession>